<reference evidence="1 2" key="1">
    <citation type="journal article" date="2011" name="J. Bacteriol.">
        <title>Draft genome sequence of Sporolactobacillus inulinus strain CASD, an efficient D-lactic acid-producing bacterium with high-concentration lactate tolerance capability.</title>
        <authorList>
            <person name="Yu B."/>
            <person name="Su F."/>
            <person name="Wang L."/>
            <person name="Xu K."/>
            <person name="Zhao B."/>
            <person name="Xu P."/>
        </authorList>
    </citation>
    <scope>NUCLEOTIDE SEQUENCE [LARGE SCALE GENOMIC DNA]</scope>
    <source>
        <strain evidence="1 2">CASD</strain>
    </source>
</reference>
<dbReference type="EMBL" id="AFVQ02000010">
    <property type="protein sequence ID" value="KLI03833.1"/>
    <property type="molecule type" value="Genomic_DNA"/>
</dbReference>
<sequence>MSVPIESESRLHQLTVKLREFNQTAYQQYAEQTQDEAYQTDFYGKVKPFADAMQKLVDEWRPLAEHWVRKCKPRYVFPIQIKDTSDNLTIICVTAFQKDTRRRRFYETIKSIDYVLENIQEQLEQDLK</sequence>
<evidence type="ECO:0008006" key="3">
    <source>
        <dbReference type="Google" id="ProtNLM"/>
    </source>
</evidence>
<comment type="caution">
    <text evidence="1">The sequence shown here is derived from an EMBL/GenBank/DDBJ whole genome shotgun (WGS) entry which is preliminary data.</text>
</comment>
<dbReference type="InterPro" id="IPR014913">
    <property type="entry name" value="YppE-like"/>
</dbReference>
<organism evidence="1 2">
    <name type="scientific">Sporolactobacillus inulinus CASD</name>
    <dbReference type="NCBI Taxonomy" id="1069536"/>
    <lineage>
        <taxon>Bacteria</taxon>
        <taxon>Bacillati</taxon>
        <taxon>Bacillota</taxon>
        <taxon>Bacilli</taxon>
        <taxon>Bacillales</taxon>
        <taxon>Sporolactobacillaceae</taxon>
        <taxon>Sporolactobacillus</taxon>
    </lineage>
</organism>
<evidence type="ECO:0000313" key="1">
    <source>
        <dbReference type="EMBL" id="KLI03833.1"/>
    </source>
</evidence>
<dbReference type="STRING" id="1069536.SINU_00805"/>
<accession>A0A0U1QSQ7</accession>
<dbReference type="Gene3D" id="1.20.120.440">
    <property type="entry name" value="YppE-like"/>
    <property type="match status" value="1"/>
</dbReference>
<dbReference type="Proteomes" id="UP000035553">
    <property type="component" value="Unassembled WGS sequence"/>
</dbReference>
<name>A0A0U1QSQ7_9BACL</name>
<protein>
    <recommendedName>
        <fullName evidence="3">DUF1798 domain-containing protein</fullName>
    </recommendedName>
</protein>
<dbReference type="SUPFAM" id="SSF140415">
    <property type="entry name" value="YppE-like"/>
    <property type="match status" value="1"/>
</dbReference>
<dbReference type="InterPro" id="IPR023351">
    <property type="entry name" value="YppE-like_sf"/>
</dbReference>
<gene>
    <name evidence="1" type="ORF">SINU_00805</name>
</gene>
<dbReference type="AlphaFoldDB" id="A0A0U1QSQ7"/>
<dbReference type="Pfam" id="PF08807">
    <property type="entry name" value="DUF1798"/>
    <property type="match status" value="1"/>
</dbReference>
<proteinExistence type="predicted"/>
<keyword evidence="2" id="KW-1185">Reference proteome</keyword>
<evidence type="ECO:0000313" key="2">
    <source>
        <dbReference type="Proteomes" id="UP000035553"/>
    </source>
</evidence>